<dbReference type="InterPro" id="IPR051603">
    <property type="entry name" value="Zinc-ADH_QOR/CCCR"/>
</dbReference>
<keyword evidence="3" id="KW-1185">Reference proteome</keyword>
<keyword evidence="1" id="KW-0521">NADP</keyword>
<evidence type="ECO:0000256" key="1">
    <source>
        <dbReference type="ARBA" id="ARBA00022857"/>
    </source>
</evidence>
<dbReference type="PANTHER" id="PTHR44154">
    <property type="entry name" value="QUINONE OXIDOREDUCTASE"/>
    <property type="match status" value="1"/>
</dbReference>
<dbReference type="EMBL" id="FMZV01000002">
    <property type="protein sequence ID" value="SDC44533.1"/>
    <property type="molecule type" value="Genomic_DNA"/>
</dbReference>
<evidence type="ECO:0000313" key="3">
    <source>
        <dbReference type="Proteomes" id="UP000199628"/>
    </source>
</evidence>
<gene>
    <name evidence="2" type="ORF">SAMN04488239_102284</name>
</gene>
<evidence type="ECO:0000313" key="2">
    <source>
        <dbReference type="EMBL" id="SDC44533.1"/>
    </source>
</evidence>
<proteinExistence type="predicted"/>
<protein>
    <recommendedName>
        <fullName evidence="4">Alcohol dehydrogenase GroES-like domain-containing protein</fullName>
    </recommendedName>
</protein>
<name>A0A1G6LMS2_9RHOB</name>
<dbReference type="SUPFAM" id="SSF50129">
    <property type="entry name" value="GroES-like"/>
    <property type="match status" value="1"/>
</dbReference>
<organism evidence="2 3">
    <name type="scientific">Ruegeria marina</name>
    <dbReference type="NCBI Taxonomy" id="639004"/>
    <lineage>
        <taxon>Bacteria</taxon>
        <taxon>Pseudomonadati</taxon>
        <taxon>Pseudomonadota</taxon>
        <taxon>Alphaproteobacteria</taxon>
        <taxon>Rhodobacterales</taxon>
        <taxon>Roseobacteraceae</taxon>
        <taxon>Ruegeria</taxon>
    </lineage>
</organism>
<dbReference type="AlphaFoldDB" id="A0A1G6LMS2"/>
<dbReference type="Gene3D" id="3.90.180.10">
    <property type="entry name" value="Medium-chain alcohol dehydrogenases, catalytic domain"/>
    <property type="match status" value="2"/>
</dbReference>
<dbReference type="InterPro" id="IPR011032">
    <property type="entry name" value="GroES-like_sf"/>
</dbReference>
<dbReference type="STRING" id="639004.SAMN04488239_102284"/>
<accession>A0A1G6LMS2</accession>
<reference evidence="3" key="1">
    <citation type="submission" date="2016-10" db="EMBL/GenBank/DDBJ databases">
        <authorList>
            <person name="Varghese N."/>
            <person name="Submissions S."/>
        </authorList>
    </citation>
    <scope>NUCLEOTIDE SEQUENCE [LARGE SCALE GENOMIC DNA]</scope>
    <source>
        <strain evidence="3">CGMCC 1.9108</strain>
    </source>
</reference>
<dbReference type="Proteomes" id="UP000199628">
    <property type="component" value="Unassembled WGS sequence"/>
</dbReference>
<evidence type="ECO:0008006" key="4">
    <source>
        <dbReference type="Google" id="ProtNLM"/>
    </source>
</evidence>
<dbReference type="PANTHER" id="PTHR44154:SF1">
    <property type="entry name" value="QUINONE OXIDOREDUCTASE"/>
    <property type="match status" value="1"/>
</dbReference>
<dbReference type="Gene3D" id="3.40.50.720">
    <property type="entry name" value="NAD(P)-binding Rossmann-like Domain"/>
    <property type="match status" value="1"/>
</dbReference>
<sequence>MTLSATMRAMVLTDHGGLNRSEWRTDWLRPEPALNEVLIRVGACGLNTTDVNTRTGWYAKAVSEAVTGHAPAELRGCRGMVNGWLRDRDDPDNKNGTGYSGSERDRGFAEYCVADTCGVEPVESPLGDAETATVACSRSAAEGMLAHAEVGPGDTVLAPDDLRAAQQVYIEKTHASNILVIQ</sequence>